<dbReference type="Gene3D" id="3.30.1330.40">
    <property type="entry name" value="RutC-like"/>
    <property type="match status" value="1"/>
</dbReference>
<dbReference type="InterPro" id="IPR013813">
    <property type="entry name" value="Endoribo_LPSP/chorism_mut-like"/>
</dbReference>
<dbReference type="Proteomes" id="UP000033774">
    <property type="component" value="Unassembled WGS sequence"/>
</dbReference>
<dbReference type="SUPFAM" id="SSF55298">
    <property type="entry name" value="YjgF-like"/>
    <property type="match status" value="1"/>
</dbReference>
<sequence>MIRDRLTALGLTLPKASGPGGAYAPFVLSPKGTLYIAGQIPQLDGEAQFFGRLGETATVEQGQAAAQLCALNILAQVEIALNGDWRRVQQCVKLNGFIACTPDFTQQSQVMNGASDLMLSVFGEIGRHARTSVGVASLPRGVMVEVDATFEVTL</sequence>
<dbReference type="AlphaFoldDB" id="A0A0F3IS62"/>
<keyword evidence="3" id="KW-1185">Reference proteome</keyword>
<organism evidence="2 3">
    <name type="scientific">Elstera litoralis</name>
    <dbReference type="NCBI Taxonomy" id="552518"/>
    <lineage>
        <taxon>Bacteria</taxon>
        <taxon>Pseudomonadati</taxon>
        <taxon>Pseudomonadota</taxon>
        <taxon>Alphaproteobacteria</taxon>
        <taxon>Rhodospirillales</taxon>
        <taxon>Rhodospirillaceae</taxon>
        <taxon>Elstera</taxon>
    </lineage>
</organism>
<comment type="caution">
    <text evidence="2">The sequence shown here is derived from an EMBL/GenBank/DDBJ whole genome shotgun (WGS) entry which is preliminary data.</text>
</comment>
<dbReference type="Pfam" id="PF14588">
    <property type="entry name" value="YjgF_endoribonc"/>
    <property type="match status" value="1"/>
</dbReference>
<evidence type="ECO:0000259" key="1">
    <source>
        <dbReference type="Pfam" id="PF14588"/>
    </source>
</evidence>
<dbReference type="EMBL" id="LAJY01000291">
    <property type="protein sequence ID" value="KJV09398.1"/>
    <property type="molecule type" value="Genomic_DNA"/>
</dbReference>
<dbReference type="CDD" id="cd02199">
    <property type="entry name" value="YjgF_YER057c_UK114_like_1"/>
    <property type="match status" value="1"/>
</dbReference>
<proteinExistence type="predicted"/>
<feature type="domain" description="Endoribonuclease L-PSP/chorismate mutase-like" evidence="1">
    <location>
        <begin position="4"/>
        <end position="134"/>
    </location>
</feature>
<name>A0A0F3IS62_9PROT</name>
<gene>
    <name evidence="2" type="ORF">VZ95_11760</name>
</gene>
<evidence type="ECO:0000313" key="3">
    <source>
        <dbReference type="Proteomes" id="UP000033774"/>
    </source>
</evidence>
<dbReference type="InterPro" id="IPR035959">
    <property type="entry name" value="RutC-like_sf"/>
</dbReference>
<protein>
    <submittedName>
        <fullName evidence="2">Endoribonuclease</fullName>
    </submittedName>
</protein>
<dbReference type="OrthoDB" id="9806350at2"/>
<dbReference type="PATRIC" id="fig|552518.3.peg.1904"/>
<dbReference type="PANTHER" id="PTHR43760">
    <property type="entry name" value="ENDORIBONUCLEASE-RELATED"/>
    <property type="match status" value="1"/>
</dbReference>
<evidence type="ECO:0000313" key="2">
    <source>
        <dbReference type="EMBL" id="KJV09398.1"/>
    </source>
</evidence>
<accession>A0A0F3IS62</accession>
<reference evidence="2 3" key="1">
    <citation type="submission" date="2015-03" db="EMBL/GenBank/DDBJ databases">
        <title>Draft genome sequence of Elstera litoralis.</title>
        <authorList>
            <person name="Rahalkar M.C."/>
            <person name="Dhakephalkar P.K."/>
            <person name="Pore S.D."/>
            <person name="Arora P."/>
            <person name="Kapse N.G."/>
            <person name="Pandit P.S."/>
        </authorList>
    </citation>
    <scope>NUCLEOTIDE SEQUENCE [LARGE SCALE GENOMIC DNA]</scope>
    <source>
        <strain evidence="2 3">Dia-1</strain>
    </source>
</reference>
<dbReference type="PANTHER" id="PTHR43760:SF1">
    <property type="entry name" value="ENDORIBONUCLEASE L-PSP_CHORISMATE MUTASE-LIKE DOMAIN-CONTAINING PROTEIN"/>
    <property type="match status" value="1"/>
</dbReference>
<dbReference type="RefSeq" id="WP_045776008.1">
    <property type="nucleotide sequence ID" value="NZ_LAJY01000291.1"/>
</dbReference>